<dbReference type="RefSeq" id="WP_342372508.1">
    <property type="nucleotide sequence ID" value="NZ_CP115965.1"/>
</dbReference>
<dbReference type="Proteomes" id="UP001434337">
    <property type="component" value="Chromosome"/>
</dbReference>
<dbReference type="EMBL" id="CP115965">
    <property type="protein sequence ID" value="WZW98476.1"/>
    <property type="molecule type" value="Genomic_DNA"/>
</dbReference>
<organism evidence="1 2">
    <name type="scientific">Propioniciclava soli</name>
    <dbReference type="NCBI Taxonomy" id="2775081"/>
    <lineage>
        <taxon>Bacteria</taxon>
        <taxon>Bacillati</taxon>
        <taxon>Actinomycetota</taxon>
        <taxon>Actinomycetes</taxon>
        <taxon>Propionibacteriales</taxon>
        <taxon>Propionibacteriaceae</taxon>
        <taxon>Propioniciclava</taxon>
    </lineage>
</organism>
<accession>A0ABZ3C7G0</accession>
<sequence>MTETIERMLHLYEAKMIHQFDHRWATYEPDGTVRDVTLTEKQDPTFVSLPRYWVRTEGVRDRSGDRWDREWLLGWRDICRSTDERTMIATTNGEGASPEGGTLLSFPEPPHGAPALLAVWNSFAFDFVARQKVGGTHLKYSTMRQLPVPAPDHLSQGVPWAQDAWADWLGVRVLDRLIPNHGVVAV</sequence>
<keyword evidence="2" id="KW-1185">Reference proteome</keyword>
<reference evidence="1 2" key="1">
    <citation type="journal article" date="2023" name="Environ Microbiome">
        <title>A coral-associated actinobacterium mitigates coral bleaching under heat stress.</title>
        <authorList>
            <person name="Li J."/>
            <person name="Zou Y."/>
            <person name="Li Q."/>
            <person name="Zhang J."/>
            <person name="Bourne D.G."/>
            <person name="Lyu Y."/>
            <person name="Liu C."/>
            <person name="Zhang S."/>
        </authorList>
    </citation>
    <scope>NUCLEOTIDE SEQUENCE [LARGE SCALE GENOMIC DNA]</scope>
    <source>
        <strain evidence="1 2">SCSIO 13291</strain>
    </source>
</reference>
<protein>
    <submittedName>
        <fullName evidence="1">Uncharacterized protein</fullName>
    </submittedName>
</protein>
<proteinExistence type="predicted"/>
<evidence type="ECO:0000313" key="1">
    <source>
        <dbReference type="EMBL" id="WZW98476.1"/>
    </source>
</evidence>
<evidence type="ECO:0000313" key="2">
    <source>
        <dbReference type="Proteomes" id="UP001434337"/>
    </source>
</evidence>
<name>A0ABZ3C7G0_9ACTN</name>
<gene>
    <name evidence="1" type="ORF">PCC79_16545</name>
</gene>